<sequence length="199" mass="21783">MLKNRKHNNVSGIRPHRALTGVYTIDPVHSLVGFSVRHAMVSNVWGRFDAFEGLLKLDGTRPTRSKAYVSVQTGSLATGIQDRDAHLTGPDFFDSLTFPLMTFRSTLLVPVGDEDFRLWGRLRIKDVELPISIDLAIGGTGRDSNGKSRIGFEGTATLQRSDWGLNWNTMLEAGGVLVSDKVKLIFDISAVQLAQSAAA</sequence>
<protein>
    <submittedName>
        <fullName evidence="3">Polyisoprenoid-binding protein</fullName>
    </submittedName>
</protein>
<dbReference type="RefSeq" id="WP_099506304.1">
    <property type="nucleotide sequence ID" value="NZ_CP026652.1"/>
</dbReference>
<dbReference type="EMBL" id="CP026652">
    <property type="protein sequence ID" value="AVH60643.1"/>
    <property type="molecule type" value="Genomic_DNA"/>
</dbReference>
<evidence type="ECO:0000313" key="4">
    <source>
        <dbReference type="Proteomes" id="UP000238413"/>
    </source>
</evidence>
<dbReference type="SMART" id="SM00867">
    <property type="entry name" value="YceI"/>
    <property type="match status" value="1"/>
</dbReference>
<evidence type="ECO:0000259" key="2">
    <source>
        <dbReference type="SMART" id="SM00867"/>
    </source>
</evidence>
<proteinExistence type="inferred from homology"/>
<dbReference type="Proteomes" id="UP000238413">
    <property type="component" value="Chromosome"/>
</dbReference>
<keyword evidence="4" id="KW-1185">Reference proteome</keyword>
<dbReference type="PANTHER" id="PTHR34406">
    <property type="entry name" value="PROTEIN YCEI"/>
    <property type="match status" value="1"/>
</dbReference>
<evidence type="ECO:0000313" key="3">
    <source>
        <dbReference type="EMBL" id="AVH60643.1"/>
    </source>
</evidence>
<dbReference type="SUPFAM" id="SSF101874">
    <property type="entry name" value="YceI-like"/>
    <property type="match status" value="1"/>
</dbReference>
<organism evidence="3 4">
    <name type="scientific">Streptomyces dengpaensis</name>
    <dbReference type="NCBI Taxonomy" id="2049881"/>
    <lineage>
        <taxon>Bacteria</taxon>
        <taxon>Bacillati</taxon>
        <taxon>Actinomycetota</taxon>
        <taxon>Actinomycetes</taxon>
        <taxon>Kitasatosporales</taxon>
        <taxon>Streptomycetaceae</taxon>
        <taxon>Streptomyces</taxon>
    </lineage>
</organism>
<dbReference type="InterPro" id="IPR036761">
    <property type="entry name" value="TTHA0802/YceI-like_sf"/>
</dbReference>
<dbReference type="Pfam" id="PF04264">
    <property type="entry name" value="YceI"/>
    <property type="match status" value="1"/>
</dbReference>
<dbReference type="Gene3D" id="2.40.128.110">
    <property type="entry name" value="Lipid/polyisoprenoid-binding, YceI-like"/>
    <property type="match status" value="1"/>
</dbReference>
<comment type="similarity">
    <text evidence="1">Belongs to the UPF0312 family.</text>
</comment>
<dbReference type="PANTHER" id="PTHR34406:SF1">
    <property type="entry name" value="PROTEIN YCEI"/>
    <property type="match status" value="1"/>
</dbReference>
<reference evidence="3 4" key="1">
    <citation type="submission" date="2018-02" db="EMBL/GenBank/DDBJ databases">
        <title>Complete genome sequence of Streptomyces dengpaensis, the producer of angucyclines.</title>
        <authorList>
            <person name="Yumei L."/>
        </authorList>
    </citation>
    <scope>NUCLEOTIDE SEQUENCE [LARGE SCALE GENOMIC DNA]</scope>
    <source>
        <strain evidence="3 4">XZHG99</strain>
    </source>
</reference>
<name>A0ABM6T1W2_9ACTN</name>
<feature type="domain" description="Lipid/polyisoprenoid-binding YceI-like" evidence="2">
    <location>
        <begin position="22"/>
        <end position="191"/>
    </location>
</feature>
<evidence type="ECO:0000256" key="1">
    <source>
        <dbReference type="ARBA" id="ARBA00008812"/>
    </source>
</evidence>
<accession>A0ABM6T1W2</accession>
<dbReference type="InterPro" id="IPR007372">
    <property type="entry name" value="Lipid/polyisoprenoid-bd_YceI"/>
</dbReference>
<gene>
    <name evidence="3" type="ORF">C4B68_38250</name>
</gene>